<name>A0A1M5J646_9BRAD</name>
<dbReference type="OrthoDB" id="8239492at2"/>
<proteinExistence type="predicted"/>
<dbReference type="AlphaFoldDB" id="A0A1M5J646"/>
<dbReference type="Proteomes" id="UP000189796">
    <property type="component" value="Chromosome I"/>
</dbReference>
<gene>
    <name evidence="1" type="ORF">SAMN05443248_1268</name>
</gene>
<sequence length="82" mass="9199">MIYDNFMIESFEAGRGLWHARIRREDQKPVVIDGVLFSTLEVGFAWSDPEAAIADAKTQIDRLKLKRYAPAGQMSQTKPSAG</sequence>
<reference evidence="1 2" key="1">
    <citation type="submission" date="2016-11" db="EMBL/GenBank/DDBJ databases">
        <authorList>
            <person name="Jaros S."/>
            <person name="Januszkiewicz K."/>
            <person name="Wedrychowicz H."/>
        </authorList>
    </citation>
    <scope>NUCLEOTIDE SEQUENCE [LARGE SCALE GENOMIC DNA]</scope>
    <source>
        <strain evidence="1 2">GAS138</strain>
    </source>
</reference>
<evidence type="ECO:0000313" key="1">
    <source>
        <dbReference type="EMBL" id="SHG35759.1"/>
    </source>
</evidence>
<organism evidence="1 2">
    <name type="scientific">Bradyrhizobium erythrophlei</name>
    <dbReference type="NCBI Taxonomy" id="1437360"/>
    <lineage>
        <taxon>Bacteria</taxon>
        <taxon>Pseudomonadati</taxon>
        <taxon>Pseudomonadota</taxon>
        <taxon>Alphaproteobacteria</taxon>
        <taxon>Hyphomicrobiales</taxon>
        <taxon>Nitrobacteraceae</taxon>
        <taxon>Bradyrhizobium</taxon>
    </lineage>
</organism>
<evidence type="ECO:0000313" key="2">
    <source>
        <dbReference type="Proteomes" id="UP000189796"/>
    </source>
</evidence>
<dbReference type="EMBL" id="LT670817">
    <property type="protein sequence ID" value="SHG35759.1"/>
    <property type="molecule type" value="Genomic_DNA"/>
</dbReference>
<protein>
    <submittedName>
        <fullName evidence="1">Uncharacterized protein</fullName>
    </submittedName>
</protein>
<accession>A0A1M5J646</accession>
<dbReference type="RefSeq" id="WP_079600479.1">
    <property type="nucleotide sequence ID" value="NZ_LT670817.1"/>
</dbReference>